<dbReference type="FunFam" id="3.30.70.1430:FF:000001">
    <property type="entry name" value="Efflux pump membrane transporter"/>
    <property type="match status" value="1"/>
</dbReference>
<keyword evidence="12" id="KW-1185">Reference proteome</keyword>
<feature type="domain" description="SSD" evidence="10">
    <location>
        <begin position="377"/>
        <end position="497"/>
    </location>
</feature>
<feature type="transmembrane region" description="Helical" evidence="9">
    <location>
        <begin position="440"/>
        <end position="460"/>
    </location>
</feature>
<dbReference type="PANTHER" id="PTHR32063:SF11">
    <property type="entry name" value="CATION OR DRUG EFFLUX SYSTEM PROTEIN"/>
    <property type="match status" value="1"/>
</dbReference>
<evidence type="ECO:0000259" key="10">
    <source>
        <dbReference type="PROSITE" id="PS50156"/>
    </source>
</evidence>
<dbReference type="GO" id="GO:0042910">
    <property type="term" value="F:xenobiotic transmembrane transporter activity"/>
    <property type="evidence" value="ECO:0007669"/>
    <property type="project" value="TreeGrafter"/>
</dbReference>
<dbReference type="GO" id="GO:0015562">
    <property type="term" value="F:efflux transmembrane transporter activity"/>
    <property type="evidence" value="ECO:0007669"/>
    <property type="project" value="InterPro"/>
</dbReference>
<dbReference type="HOGENOM" id="CLU_002755_1_1_7"/>
<dbReference type="AlphaFoldDB" id="W4LKG1"/>
<dbReference type="PROSITE" id="PS50156">
    <property type="entry name" value="SSD"/>
    <property type="match status" value="1"/>
</dbReference>
<keyword evidence="8 9" id="KW-0472">Membrane</keyword>
<dbReference type="InterPro" id="IPR004764">
    <property type="entry name" value="MdtF-like"/>
</dbReference>
<protein>
    <submittedName>
        <fullName evidence="11">Transporter</fullName>
    </submittedName>
</protein>
<evidence type="ECO:0000313" key="11">
    <source>
        <dbReference type="EMBL" id="ETW98394.1"/>
    </source>
</evidence>
<feature type="transmembrane region" description="Helical" evidence="9">
    <location>
        <begin position="12"/>
        <end position="34"/>
    </location>
</feature>
<dbReference type="FunFam" id="1.20.1640.10:FF:000001">
    <property type="entry name" value="Efflux pump membrane transporter"/>
    <property type="match status" value="1"/>
</dbReference>
<accession>W4LKG1</accession>
<dbReference type="Gene3D" id="3.30.70.1320">
    <property type="entry name" value="Multidrug efflux transporter AcrB pore domain like"/>
    <property type="match status" value="1"/>
</dbReference>
<feature type="transmembrane region" description="Helical" evidence="9">
    <location>
        <begin position="368"/>
        <end position="392"/>
    </location>
</feature>
<dbReference type="SUPFAM" id="SSF82714">
    <property type="entry name" value="Multidrug efflux transporter AcrB TolC docking domain, DN and DC subdomains"/>
    <property type="match status" value="2"/>
</dbReference>
<organism evidence="11 12">
    <name type="scientific">Candidatus Entotheonella gemina</name>
    <dbReference type="NCBI Taxonomy" id="1429439"/>
    <lineage>
        <taxon>Bacteria</taxon>
        <taxon>Pseudomonadati</taxon>
        <taxon>Nitrospinota/Tectimicrobiota group</taxon>
        <taxon>Candidatus Tectimicrobiota</taxon>
        <taxon>Candidatus Entotheonellia</taxon>
        <taxon>Candidatus Entotheonellales</taxon>
        <taxon>Candidatus Entotheonellaceae</taxon>
        <taxon>Candidatus Entotheonella</taxon>
    </lineage>
</organism>
<dbReference type="SUPFAM" id="SSF82693">
    <property type="entry name" value="Multidrug efflux transporter AcrB pore domain, PN1, PN2, PC1 and PC2 subdomains"/>
    <property type="match status" value="3"/>
</dbReference>
<evidence type="ECO:0000256" key="6">
    <source>
        <dbReference type="ARBA" id="ARBA00022692"/>
    </source>
</evidence>
<keyword evidence="5" id="KW-0997">Cell inner membrane</keyword>
<evidence type="ECO:0000256" key="9">
    <source>
        <dbReference type="SAM" id="Phobius"/>
    </source>
</evidence>
<dbReference type="SUPFAM" id="SSF82866">
    <property type="entry name" value="Multidrug efflux transporter AcrB transmembrane domain"/>
    <property type="match status" value="2"/>
</dbReference>
<comment type="subcellular location">
    <subcellularLocation>
        <location evidence="1">Cell inner membrane</location>
        <topology evidence="1">Multi-pass membrane protein</topology>
    </subcellularLocation>
</comment>
<keyword evidence="3" id="KW-0813">Transport</keyword>
<name>W4LKG1_9BACT</name>
<evidence type="ECO:0000256" key="7">
    <source>
        <dbReference type="ARBA" id="ARBA00022989"/>
    </source>
</evidence>
<dbReference type="GO" id="GO:0009636">
    <property type="term" value="P:response to toxic substance"/>
    <property type="evidence" value="ECO:0007669"/>
    <property type="project" value="UniProtKB-ARBA"/>
</dbReference>
<dbReference type="Gene3D" id="1.20.1640.10">
    <property type="entry name" value="Multidrug efflux transporter AcrB transmembrane domain"/>
    <property type="match status" value="2"/>
</dbReference>
<evidence type="ECO:0000256" key="3">
    <source>
        <dbReference type="ARBA" id="ARBA00022448"/>
    </source>
</evidence>
<dbReference type="InterPro" id="IPR027463">
    <property type="entry name" value="AcrB_DN_DC_subdom"/>
</dbReference>
<dbReference type="NCBIfam" id="TIGR00915">
    <property type="entry name" value="2A0602"/>
    <property type="match status" value="1"/>
</dbReference>
<feature type="transmembrane region" description="Helical" evidence="9">
    <location>
        <begin position="342"/>
        <end position="361"/>
    </location>
</feature>
<dbReference type="Proteomes" id="UP000019140">
    <property type="component" value="Unassembled WGS sequence"/>
</dbReference>
<dbReference type="InterPro" id="IPR001036">
    <property type="entry name" value="Acrflvin-R"/>
</dbReference>
<feature type="transmembrane region" description="Helical" evidence="9">
    <location>
        <begin position="999"/>
        <end position="1024"/>
    </location>
</feature>
<keyword evidence="6 9" id="KW-0812">Transmembrane</keyword>
<feature type="transmembrane region" description="Helical" evidence="9">
    <location>
        <begin position="922"/>
        <end position="943"/>
    </location>
</feature>
<dbReference type="PANTHER" id="PTHR32063">
    <property type="match status" value="1"/>
</dbReference>
<dbReference type="Gene3D" id="3.30.70.1440">
    <property type="entry name" value="Multidrug efflux transporter AcrB pore domain"/>
    <property type="match status" value="1"/>
</dbReference>
<comment type="similarity">
    <text evidence="2">Belongs to the resistance-nodulation-cell division (RND) (TC 2.A.6) family.</text>
</comment>
<feature type="transmembrane region" description="Helical" evidence="9">
    <location>
        <begin position="896"/>
        <end position="916"/>
    </location>
</feature>
<dbReference type="PATRIC" id="fig|1429439.4.peg.7183"/>
<dbReference type="Gene3D" id="3.30.2090.10">
    <property type="entry name" value="Multidrug efflux transporter AcrB TolC docking domain, DN and DC subdomains"/>
    <property type="match status" value="2"/>
</dbReference>
<dbReference type="Pfam" id="PF00873">
    <property type="entry name" value="ACR_tran"/>
    <property type="match status" value="1"/>
</dbReference>
<evidence type="ECO:0000313" key="12">
    <source>
        <dbReference type="Proteomes" id="UP000019140"/>
    </source>
</evidence>
<dbReference type="EMBL" id="AZHX01001951">
    <property type="protein sequence ID" value="ETW98394.1"/>
    <property type="molecule type" value="Genomic_DNA"/>
</dbReference>
<dbReference type="PRINTS" id="PR00702">
    <property type="entry name" value="ACRIFLAVINRP"/>
</dbReference>
<feature type="transmembrane region" description="Helical" evidence="9">
    <location>
        <begin position="472"/>
        <end position="499"/>
    </location>
</feature>
<keyword evidence="4" id="KW-1003">Cell membrane</keyword>
<proteinExistence type="inferred from homology"/>
<feature type="transmembrane region" description="Helical" evidence="9">
    <location>
        <begin position="971"/>
        <end position="993"/>
    </location>
</feature>
<evidence type="ECO:0000256" key="2">
    <source>
        <dbReference type="ARBA" id="ARBA00010942"/>
    </source>
</evidence>
<dbReference type="NCBIfam" id="NF000282">
    <property type="entry name" value="RND_permease_1"/>
    <property type="match status" value="1"/>
</dbReference>
<feature type="transmembrane region" description="Helical" evidence="9">
    <location>
        <begin position="398"/>
        <end position="419"/>
    </location>
</feature>
<evidence type="ECO:0000256" key="1">
    <source>
        <dbReference type="ARBA" id="ARBA00004429"/>
    </source>
</evidence>
<evidence type="ECO:0000256" key="5">
    <source>
        <dbReference type="ARBA" id="ARBA00022519"/>
    </source>
</evidence>
<gene>
    <name evidence="11" type="ORF">ETSY2_42875</name>
</gene>
<dbReference type="InterPro" id="IPR000731">
    <property type="entry name" value="SSD"/>
</dbReference>
<feature type="transmembrane region" description="Helical" evidence="9">
    <location>
        <begin position="870"/>
        <end position="889"/>
    </location>
</feature>
<feature type="transmembrane region" description="Helical" evidence="9">
    <location>
        <begin position="536"/>
        <end position="556"/>
    </location>
</feature>
<reference evidence="11 12" key="1">
    <citation type="journal article" date="2014" name="Nature">
        <title>An environmental bacterial taxon with a large and distinct metabolic repertoire.</title>
        <authorList>
            <person name="Wilson M.C."/>
            <person name="Mori T."/>
            <person name="Ruckert C."/>
            <person name="Uria A.R."/>
            <person name="Helf M.J."/>
            <person name="Takada K."/>
            <person name="Gernert C."/>
            <person name="Steffens U.A."/>
            <person name="Heycke N."/>
            <person name="Schmitt S."/>
            <person name="Rinke C."/>
            <person name="Helfrich E.J."/>
            <person name="Brachmann A.O."/>
            <person name="Gurgui C."/>
            <person name="Wakimoto T."/>
            <person name="Kracht M."/>
            <person name="Crusemann M."/>
            <person name="Hentschel U."/>
            <person name="Abe I."/>
            <person name="Matsunaga S."/>
            <person name="Kalinowski J."/>
            <person name="Takeyama H."/>
            <person name="Piel J."/>
        </authorList>
    </citation>
    <scope>NUCLEOTIDE SEQUENCE [LARGE SCALE GENOMIC DNA]</scope>
    <source>
        <strain evidence="12">TSY2</strain>
    </source>
</reference>
<evidence type="ECO:0000256" key="4">
    <source>
        <dbReference type="ARBA" id="ARBA00022475"/>
    </source>
</evidence>
<comment type="caution">
    <text evidence="11">The sequence shown here is derived from an EMBL/GenBank/DDBJ whole genome shotgun (WGS) entry which is preliminary data.</text>
</comment>
<sequence>MFSRFFIYRPIFATVLSIVIIIAGAVSLGGLPIAQFPEITPPTVQVQAIYPGASAQIIAETVGAPIEQQVNGVEGMLYMASTSSSDGQYKLTITFEVGTDLDQAAVLVQNRVNIATPSLPEEVTRQGVTTKKQSPNILLLVSLYAEEEQYDSLYLSNYATLRLKDELSRIQGVGDITIFGSSDYSMRIWLEPRQLKPRNLTTQDVLDAIREQNVQVAAGQIGQPPAPSGQTFQYTVTTLGRLSDVEQFEQIIVKTAEDGRVTRLKDVARVELGAQSYDMFSLLDGKPSASLAIFQLPGANALDVAEQIRQTMDGLKQAFPQGMAYTIPFDTTKFVEAGINEVYETLLIAAVLVFCIIFLFLQDWRATVIPAVAIPVSLIGTFAAMGLLGFSINMLTLFGLVLAIGIVVDDAIVIVENIVRLMDDRQLSPRDAALRTMTEVSGPVVATSLVLMAVFIPAAFLPGLTGQLYRQFALTIAATTVFSTLNALTLSPALGALILRPSTTRRNPLFRGFNALIERSTRVYSRVVSGMLRRSAIMLLLYAAIVTVAGRGMMALPSGFLPQEDQGILFTNIQLPDAASQERTSAVIEQVNAILANTPGVEHATAIGGFSLLSGTSASNAATFFISLTPWDERQSPALHANAIVGHLFAQYQQIQEAIILPFAPPPISGLGSASGFDLRLQDRGGVGLATLQQLTQELTRDGNAQSGLTGLYSSFRANVPQLFADVDRTKAKILNIPLSTVFGTLQAYLGSTYVNDFNKFGRTYQVRIQADPAFRAEPDDIRRLDVRTLQGEMVPLGSLVMVEESFGPQIVTRYNLYPSASITGQAAPGYSSGQALVLMEQMADRKLPAAMGYEWTGVAYQEKQVGSEAVLIFALAIVLVYLVLAAQYESWTSPAAIILAVPLALLGTVVALMMRSMDNNTYVQIGIVLLIALASKNAILIVEFARENRAAGQSILDAALEAARLRFRPILMTACSTLLGMVPLVIASGAGAAGRRALGTAVFGGLVAATVLVVFFAPILYAVMQRLSEWRGPVQESAPASELGVRE</sequence>
<dbReference type="Gene3D" id="3.30.70.1430">
    <property type="entry name" value="Multidrug efflux transporter AcrB pore domain"/>
    <property type="match status" value="2"/>
</dbReference>
<evidence type="ECO:0000256" key="8">
    <source>
        <dbReference type="ARBA" id="ARBA00023136"/>
    </source>
</evidence>
<keyword evidence="7 9" id="KW-1133">Transmembrane helix</keyword>
<dbReference type="GO" id="GO:0005886">
    <property type="term" value="C:plasma membrane"/>
    <property type="evidence" value="ECO:0007669"/>
    <property type="project" value="UniProtKB-SubCell"/>
</dbReference>